<keyword evidence="4 7" id="KW-0808">Transferase</keyword>
<dbReference type="EMBL" id="JAHUVW010000001">
    <property type="protein sequence ID" value="MBV7671620.1"/>
    <property type="molecule type" value="Genomic_DNA"/>
</dbReference>
<dbReference type="PANTHER" id="PTHR43619:SF2">
    <property type="entry name" value="S-ADENOSYL-L-METHIONINE-DEPENDENT METHYLTRANSFERASES SUPERFAMILY PROTEIN"/>
    <property type="match status" value="1"/>
</dbReference>
<dbReference type="NCBIfam" id="TIGR00027">
    <property type="entry name" value="mthyl_TIGR00027"/>
    <property type="match status" value="1"/>
</dbReference>
<keyword evidence="8" id="KW-1185">Reference proteome</keyword>
<evidence type="ECO:0000256" key="4">
    <source>
        <dbReference type="ARBA" id="ARBA00022679"/>
    </source>
</evidence>
<gene>
    <name evidence="7" type="ORF">STHAL_19415</name>
</gene>
<accession>A0ABS6TTK8</accession>
<keyword evidence="3 6" id="KW-0489">Methyltransferase</keyword>
<dbReference type="InterPro" id="IPR029063">
    <property type="entry name" value="SAM-dependent_MTases_sf"/>
</dbReference>
<dbReference type="GO" id="GO:0008168">
    <property type="term" value="F:methyltransferase activity"/>
    <property type="evidence" value="ECO:0007669"/>
    <property type="project" value="UniProtKB-KW"/>
</dbReference>
<comment type="similarity">
    <text evidence="2 6">Belongs to the UPF0677 family.</text>
</comment>
<evidence type="ECO:0000256" key="3">
    <source>
        <dbReference type="ARBA" id="ARBA00022603"/>
    </source>
</evidence>
<dbReference type="InterPro" id="IPR007213">
    <property type="entry name" value="Ppm1/Ppm2/Tcmp"/>
</dbReference>
<dbReference type="PANTHER" id="PTHR43619">
    <property type="entry name" value="S-ADENOSYL-L-METHIONINE-DEPENDENT METHYLTRANSFERASE YKTD-RELATED"/>
    <property type="match status" value="1"/>
</dbReference>
<dbReference type="InterPro" id="IPR011610">
    <property type="entry name" value="SAM_mthyl_Trfase_ML2640-like"/>
</dbReference>
<reference evidence="7 8" key="1">
    <citation type="submission" date="2021-07" db="EMBL/GenBank/DDBJ databases">
        <title>Sequencing Streptomyces halstedii LGO-A4 genome an citrus endophytic actinomycete.</title>
        <authorList>
            <person name="Samborskyy M."/>
            <person name="Scott N."/>
            <person name="Deglau R."/>
            <person name="Dickens S."/>
            <person name="Oliveira L.G."/>
        </authorList>
    </citation>
    <scope>NUCLEOTIDE SEQUENCE [LARGE SCALE GENOMIC DNA]</scope>
    <source>
        <strain evidence="7 8">LGO-A4</strain>
    </source>
</reference>
<organism evidence="7 8">
    <name type="scientific">Streptomyces halstedii</name>
    <dbReference type="NCBI Taxonomy" id="1944"/>
    <lineage>
        <taxon>Bacteria</taxon>
        <taxon>Bacillati</taxon>
        <taxon>Actinomycetota</taxon>
        <taxon>Actinomycetes</taxon>
        <taxon>Kitasatosporales</taxon>
        <taxon>Streptomycetaceae</taxon>
        <taxon>Streptomyces</taxon>
    </lineage>
</organism>
<proteinExistence type="inferred from homology"/>
<keyword evidence="5 6" id="KW-0949">S-adenosyl-L-methionine</keyword>
<evidence type="ECO:0000313" key="7">
    <source>
        <dbReference type="EMBL" id="MBV7671620.1"/>
    </source>
</evidence>
<comment type="caution">
    <text evidence="7">The sequence shown here is derived from an EMBL/GenBank/DDBJ whole genome shotgun (WGS) entry which is preliminary data.</text>
</comment>
<evidence type="ECO:0000313" key="8">
    <source>
        <dbReference type="Proteomes" id="UP000735541"/>
    </source>
</evidence>
<evidence type="ECO:0000256" key="2">
    <source>
        <dbReference type="ARBA" id="ARBA00008138"/>
    </source>
</evidence>
<dbReference type="GO" id="GO:0032259">
    <property type="term" value="P:methylation"/>
    <property type="evidence" value="ECO:0007669"/>
    <property type="project" value="UniProtKB-KW"/>
</dbReference>
<evidence type="ECO:0000256" key="6">
    <source>
        <dbReference type="RuleBase" id="RU362030"/>
    </source>
</evidence>
<dbReference type="EC" id="2.1.1.-" evidence="6"/>
<sequence>MDTAHPEYGPDGLPAALPAGVGLTALRTARHRGAENRRPDRLFEDRVAQALAEALGGPPGPAGPPEGRPVDRTRVQDFVALRTRFFDEELSAASTRCRQVVLLGSGLDSRAFRLDWARGTEVYEVDRSDVLRFKHSIVARAGERPRCARVEVGADLRGDWPGALRAAGFNPWRPTVWGAEELLPYLSRAENDRLLTGITAMSAAGSRLVVDHFDGALGRSAGFTAVAEELRAVGLGWRSTLDFPDGWLGPHGWTFGLTDPAELALRSGREASGLFGQGTGCDGRVWLISAAR</sequence>
<dbReference type="SUPFAM" id="SSF53335">
    <property type="entry name" value="S-adenosyl-L-methionine-dependent methyltransferases"/>
    <property type="match status" value="1"/>
</dbReference>
<name>A0ABS6TTK8_STRHA</name>
<dbReference type="Gene3D" id="3.40.50.150">
    <property type="entry name" value="Vaccinia Virus protein VP39"/>
    <property type="match status" value="1"/>
</dbReference>
<evidence type="ECO:0000256" key="1">
    <source>
        <dbReference type="ARBA" id="ARBA00003907"/>
    </source>
</evidence>
<dbReference type="Proteomes" id="UP000735541">
    <property type="component" value="Unassembled WGS sequence"/>
</dbReference>
<protein>
    <recommendedName>
        <fullName evidence="6">S-adenosyl-L-methionine-dependent methyltransferase</fullName>
        <ecNumber evidence="6">2.1.1.-</ecNumber>
    </recommendedName>
</protein>
<comment type="function">
    <text evidence="1 6">Exhibits S-adenosyl-L-methionine-dependent methyltransferase activity.</text>
</comment>
<dbReference type="RefSeq" id="WP_228870292.1">
    <property type="nucleotide sequence ID" value="NZ_JAHUVW010000001.1"/>
</dbReference>
<evidence type="ECO:0000256" key="5">
    <source>
        <dbReference type="ARBA" id="ARBA00022691"/>
    </source>
</evidence>
<dbReference type="Pfam" id="PF04072">
    <property type="entry name" value="LCM"/>
    <property type="match status" value="1"/>
</dbReference>